<name>A0A383AF94_9ZZZZ</name>
<evidence type="ECO:0000313" key="1">
    <source>
        <dbReference type="EMBL" id="SVE06334.1"/>
    </source>
</evidence>
<protein>
    <recommendedName>
        <fullName evidence="2">DUF4369 domain-containing protein</fullName>
    </recommendedName>
</protein>
<accession>A0A383AF94</accession>
<organism evidence="1">
    <name type="scientific">marine metagenome</name>
    <dbReference type="NCBI Taxonomy" id="408172"/>
    <lineage>
        <taxon>unclassified sequences</taxon>
        <taxon>metagenomes</taxon>
        <taxon>ecological metagenomes</taxon>
    </lineage>
</organism>
<dbReference type="AlphaFoldDB" id="A0A383AF94"/>
<sequence length="87" mass="9566">MNKNPLNFGMKFNKLSIFIITSLLFSGTEPDPSLVTIKGTITNSIGNGVSFILKDASYDTKVDENGEFEISFSLGSPNYLQFQHGVE</sequence>
<gene>
    <name evidence="1" type="ORF">METZ01_LOCUS459188</name>
</gene>
<feature type="non-terminal residue" evidence="1">
    <location>
        <position position="87"/>
    </location>
</feature>
<dbReference type="EMBL" id="UINC01191608">
    <property type="protein sequence ID" value="SVE06334.1"/>
    <property type="molecule type" value="Genomic_DNA"/>
</dbReference>
<proteinExistence type="predicted"/>
<reference evidence="1" key="1">
    <citation type="submission" date="2018-05" db="EMBL/GenBank/DDBJ databases">
        <authorList>
            <person name="Lanie J.A."/>
            <person name="Ng W.-L."/>
            <person name="Kazmierczak K.M."/>
            <person name="Andrzejewski T.M."/>
            <person name="Davidsen T.M."/>
            <person name="Wayne K.J."/>
            <person name="Tettelin H."/>
            <person name="Glass J.I."/>
            <person name="Rusch D."/>
            <person name="Podicherti R."/>
            <person name="Tsui H.-C.T."/>
            <person name="Winkler M.E."/>
        </authorList>
    </citation>
    <scope>NUCLEOTIDE SEQUENCE</scope>
</reference>
<evidence type="ECO:0008006" key="2">
    <source>
        <dbReference type="Google" id="ProtNLM"/>
    </source>
</evidence>